<proteinExistence type="inferred from homology"/>
<reference evidence="5" key="1">
    <citation type="journal article" date="2021" name="PeerJ">
        <title>Extensive microbial diversity within the chicken gut microbiome revealed by metagenomics and culture.</title>
        <authorList>
            <person name="Gilroy R."/>
            <person name="Ravi A."/>
            <person name="Getino M."/>
            <person name="Pursley I."/>
            <person name="Horton D.L."/>
            <person name="Alikhan N.F."/>
            <person name="Baker D."/>
            <person name="Gharbi K."/>
            <person name="Hall N."/>
            <person name="Watson M."/>
            <person name="Adriaenssens E.M."/>
            <person name="Foster-Nyarko E."/>
            <person name="Jarju S."/>
            <person name="Secka A."/>
            <person name="Antonio M."/>
            <person name="Oren A."/>
            <person name="Chaudhuri R.R."/>
            <person name="La Ragione R."/>
            <person name="Hildebrand F."/>
            <person name="Pallen M.J."/>
        </authorList>
    </citation>
    <scope>NUCLEOTIDE SEQUENCE</scope>
    <source>
        <strain evidence="5">2189</strain>
    </source>
</reference>
<dbReference type="GO" id="GO:0009251">
    <property type="term" value="P:glucan catabolic process"/>
    <property type="evidence" value="ECO:0007669"/>
    <property type="project" value="TreeGrafter"/>
</dbReference>
<comment type="caution">
    <text evidence="5">The sequence shown here is derived from an EMBL/GenBank/DDBJ whole genome shotgun (WGS) entry which is preliminary data.</text>
</comment>
<dbReference type="InterPro" id="IPR050386">
    <property type="entry name" value="Glycosyl_hydrolase_5"/>
</dbReference>
<gene>
    <name evidence="5" type="ORF">H9851_00195</name>
</gene>
<dbReference type="PANTHER" id="PTHR31297">
    <property type="entry name" value="GLUCAN ENDO-1,6-BETA-GLUCOSIDASE B"/>
    <property type="match status" value="1"/>
</dbReference>
<evidence type="ECO:0000256" key="3">
    <source>
        <dbReference type="RuleBase" id="RU361153"/>
    </source>
</evidence>
<dbReference type="AlphaFoldDB" id="A0A9D2AUK5"/>
<dbReference type="GO" id="GO:0009986">
    <property type="term" value="C:cell surface"/>
    <property type="evidence" value="ECO:0007669"/>
    <property type="project" value="TreeGrafter"/>
</dbReference>
<organism evidence="5 6">
    <name type="scientific">Candidatus Borkfalkia faecavium</name>
    <dbReference type="NCBI Taxonomy" id="2838508"/>
    <lineage>
        <taxon>Bacteria</taxon>
        <taxon>Bacillati</taxon>
        <taxon>Bacillota</taxon>
        <taxon>Clostridia</taxon>
        <taxon>Christensenellales</taxon>
        <taxon>Christensenellaceae</taxon>
        <taxon>Candidatus Borkfalkia</taxon>
    </lineage>
</organism>
<name>A0A9D2AUK5_9FIRM</name>
<dbReference type="GO" id="GO:0005576">
    <property type="term" value="C:extracellular region"/>
    <property type="evidence" value="ECO:0007669"/>
    <property type="project" value="TreeGrafter"/>
</dbReference>
<dbReference type="Gene3D" id="3.20.20.80">
    <property type="entry name" value="Glycosidases"/>
    <property type="match status" value="1"/>
</dbReference>
<evidence type="ECO:0000256" key="1">
    <source>
        <dbReference type="ARBA" id="ARBA00022801"/>
    </source>
</evidence>
<accession>A0A9D2AUK5</accession>
<sequence>MVWVVIGCVLAALILAAVVSCAALLCRRPRFPARIEGSGFVQARGEHLYDGAGDLLQLKGVNFGNWFIQEPWMSLASVGSFDTGRYTQRRGRAAMLQNPNLSAAQAEELEQLYLRSYIREEDFRQVARLGMNAVRIPFSYMNLEEDGALREDAFERLDWAVAMCRKYGLYAVLDLHGAHGSQNRDHHSGDDARFDLYGNAENEAKTEALWRAIAAHYRGERTVAGYDLLNEPRRKPHRYGGRVNFDYYDRLYRAVREEDPDHLIFIECFSFPCNGARLRRYGWENVCMEYHIYNLTPFSQKTCLRFYKLLHEWMGFRTPVYIGEWNAYGREKDWQTNFAYFDKMGWSFTSWTYKTNAWFYKQDKQYLNFYVYTHSENRKLNWGLFELDMPTVDISTATYEEIAKTYAASVTENAARTDAYTFWEKYLEGTRK</sequence>
<dbReference type="PANTHER" id="PTHR31297:SF13">
    <property type="entry name" value="PUTATIVE-RELATED"/>
    <property type="match status" value="1"/>
</dbReference>
<dbReference type="GO" id="GO:0008422">
    <property type="term" value="F:beta-glucosidase activity"/>
    <property type="evidence" value="ECO:0007669"/>
    <property type="project" value="TreeGrafter"/>
</dbReference>
<keyword evidence="2 3" id="KW-0326">Glycosidase</keyword>
<protein>
    <submittedName>
        <fullName evidence="5">Cellulase family glycosylhydrolase</fullName>
    </submittedName>
</protein>
<evidence type="ECO:0000313" key="6">
    <source>
        <dbReference type="Proteomes" id="UP000886847"/>
    </source>
</evidence>
<dbReference type="EMBL" id="DXEW01000002">
    <property type="protein sequence ID" value="HIX49689.1"/>
    <property type="molecule type" value="Genomic_DNA"/>
</dbReference>
<reference evidence="5" key="2">
    <citation type="submission" date="2021-04" db="EMBL/GenBank/DDBJ databases">
        <authorList>
            <person name="Gilroy R."/>
        </authorList>
    </citation>
    <scope>NUCLEOTIDE SEQUENCE</scope>
    <source>
        <strain evidence="5">2189</strain>
    </source>
</reference>
<evidence type="ECO:0000256" key="2">
    <source>
        <dbReference type="ARBA" id="ARBA00023295"/>
    </source>
</evidence>
<evidence type="ECO:0000259" key="4">
    <source>
        <dbReference type="Pfam" id="PF00150"/>
    </source>
</evidence>
<feature type="domain" description="Glycoside hydrolase family 5" evidence="4">
    <location>
        <begin position="109"/>
        <end position="355"/>
    </location>
</feature>
<dbReference type="InterPro" id="IPR001547">
    <property type="entry name" value="Glyco_hydro_5"/>
</dbReference>
<dbReference type="InterPro" id="IPR017853">
    <property type="entry name" value="GH"/>
</dbReference>
<dbReference type="Pfam" id="PF00150">
    <property type="entry name" value="Cellulase"/>
    <property type="match status" value="1"/>
</dbReference>
<evidence type="ECO:0000313" key="5">
    <source>
        <dbReference type="EMBL" id="HIX49689.1"/>
    </source>
</evidence>
<dbReference type="Proteomes" id="UP000886847">
    <property type="component" value="Unassembled WGS sequence"/>
</dbReference>
<dbReference type="SUPFAM" id="SSF51445">
    <property type="entry name" value="(Trans)glycosidases"/>
    <property type="match status" value="1"/>
</dbReference>
<keyword evidence="1 3" id="KW-0378">Hydrolase</keyword>
<comment type="similarity">
    <text evidence="3">Belongs to the glycosyl hydrolase 5 (cellulase A) family.</text>
</comment>